<sequence length="397" mass="43378">MKPLVTLLLVPFTLVHSLTVPREGWEAMAHQSAGTEKTASIVDAALAFLDLLEPDGTTQALMPYEFQEKAEPTYFPHPKMKDFFFVGEQYGKSVWTNFPISDVPRSGLRLGDMTPSQHDAAFKLLRVALSDRGYSKVQDILSADQALADQGQNFASGRANYVLGIFGQPTLEDVWMIQFGGHHLGLNIALNGAEAALAPVLTGAQPTNYDASKRALAAENDKAFTLLHSLTDSQLDEAVIKHPVSDLITGPGEDLTTIPDAGVRVSTFDSKQRDLLFDLIREWAGILNDVHAAPRLAELEVGLDETFFAWSGPQTHQPDRNGESYFRITGPNLIIESAPQFPGGDLTQHVHTVYRDHIRAYGRSFVTSRSQPDGLKQAPPHGSNSDSDGLQKPLVAP</sequence>
<evidence type="ECO:0000256" key="1">
    <source>
        <dbReference type="SAM" id="MobiDB-lite"/>
    </source>
</evidence>
<feature type="chain" id="PRO_5040952655" description="DUF3500 domain-containing protein" evidence="2">
    <location>
        <begin position="18"/>
        <end position="397"/>
    </location>
</feature>
<protein>
    <recommendedName>
        <fullName evidence="5">DUF3500 domain-containing protein</fullName>
    </recommendedName>
</protein>
<reference evidence="3" key="1">
    <citation type="submission" date="2022-10" db="EMBL/GenBank/DDBJ databases">
        <title>Tapping the CABI collections for fungal endophytes: first genome assemblies for Collariella, Neodidymelliopsis, Ascochyta clinopodiicola, Didymella pomorum, Didymosphaeria variabile, Neocosmospora piperis and Neocucurbitaria cava.</title>
        <authorList>
            <person name="Hill R."/>
        </authorList>
    </citation>
    <scope>NUCLEOTIDE SEQUENCE</scope>
    <source>
        <strain evidence="3">IMI 355082</strain>
    </source>
</reference>
<organism evidence="3 4">
    <name type="scientific">Gnomoniopsis smithogilvyi</name>
    <dbReference type="NCBI Taxonomy" id="1191159"/>
    <lineage>
        <taxon>Eukaryota</taxon>
        <taxon>Fungi</taxon>
        <taxon>Dikarya</taxon>
        <taxon>Ascomycota</taxon>
        <taxon>Pezizomycotina</taxon>
        <taxon>Sordariomycetes</taxon>
        <taxon>Sordariomycetidae</taxon>
        <taxon>Diaporthales</taxon>
        <taxon>Gnomoniaceae</taxon>
        <taxon>Gnomoniopsis</taxon>
    </lineage>
</organism>
<dbReference type="Proteomes" id="UP001140453">
    <property type="component" value="Unassembled WGS sequence"/>
</dbReference>
<dbReference type="AlphaFoldDB" id="A0A9W8Z2M7"/>
<dbReference type="PANTHER" id="PTHR37489">
    <property type="entry name" value="DUF3500 DOMAIN-CONTAINING PROTEIN"/>
    <property type="match status" value="1"/>
</dbReference>
<proteinExistence type="predicted"/>
<accession>A0A9W8Z2M7</accession>
<evidence type="ECO:0000313" key="3">
    <source>
        <dbReference type="EMBL" id="KAJ4396658.1"/>
    </source>
</evidence>
<evidence type="ECO:0000313" key="4">
    <source>
        <dbReference type="Proteomes" id="UP001140453"/>
    </source>
</evidence>
<keyword evidence="4" id="KW-1185">Reference proteome</keyword>
<dbReference type="Pfam" id="PF12006">
    <property type="entry name" value="DUF3500"/>
    <property type="match status" value="1"/>
</dbReference>
<name>A0A9W8Z2M7_9PEZI</name>
<gene>
    <name evidence="3" type="ORF">N0V93_000879</name>
</gene>
<dbReference type="EMBL" id="JAPEVB010000001">
    <property type="protein sequence ID" value="KAJ4396658.1"/>
    <property type="molecule type" value="Genomic_DNA"/>
</dbReference>
<evidence type="ECO:0008006" key="5">
    <source>
        <dbReference type="Google" id="ProtNLM"/>
    </source>
</evidence>
<dbReference type="InterPro" id="IPR021889">
    <property type="entry name" value="DUF3500"/>
</dbReference>
<dbReference type="PANTHER" id="PTHR37489:SF1">
    <property type="entry name" value="DUF3500 DOMAIN-CONTAINING PROTEIN"/>
    <property type="match status" value="1"/>
</dbReference>
<keyword evidence="2" id="KW-0732">Signal</keyword>
<comment type="caution">
    <text evidence="3">The sequence shown here is derived from an EMBL/GenBank/DDBJ whole genome shotgun (WGS) entry which is preliminary data.</text>
</comment>
<feature type="region of interest" description="Disordered" evidence="1">
    <location>
        <begin position="368"/>
        <end position="397"/>
    </location>
</feature>
<evidence type="ECO:0000256" key="2">
    <source>
        <dbReference type="SAM" id="SignalP"/>
    </source>
</evidence>
<feature type="signal peptide" evidence="2">
    <location>
        <begin position="1"/>
        <end position="17"/>
    </location>
</feature>
<dbReference type="OrthoDB" id="3454460at2759"/>